<feature type="domain" description="Calcineurin-like phosphoesterase" evidence="1">
    <location>
        <begin position="1"/>
        <end position="196"/>
    </location>
</feature>
<dbReference type="Pfam" id="PF00149">
    <property type="entry name" value="Metallophos"/>
    <property type="match status" value="1"/>
</dbReference>
<accession>A0AAP2CPQ2</accession>
<reference evidence="2 3" key="1">
    <citation type="journal article" date="2021" name="Arch. Microbiol.">
        <title>Harenicola maris gen. nov., sp. nov. isolated from the Sea of Japan shallow sediments.</title>
        <authorList>
            <person name="Romanenko L.A."/>
            <person name="Kurilenko V.V."/>
            <person name="Chernysheva N.Y."/>
            <person name="Tekutyeva L.A."/>
            <person name="Velansky P.V."/>
            <person name="Svetashev V.I."/>
            <person name="Isaeva M.P."/>
        </authorList>
    </citation>
    <scope>NUCLEOTIDE SEQUENCE [LARGE SCALE GENOMIC DNA]</scope>
    <source>
        <strain evidence="2 3">KMM 3653</strain>
    </source>
</reference>
<dbReference type="RefSeq" id="WP_327793674.1">
    <property type="nucleotide sequence ID" value="NZ_JADQAZ010000002.1"/>
</dbReference>
<dbReference type="PANTHER" id="PTHR42850">
    <property type="entry name" value="METALLOPHOSPHOESTERASE"/>
    <property type="match status" value="1"/>
</dbReference>
<dbReference type="SUPFAM" id="SSF56300">
    <property type="entry name" value="Metallo-dependent phosphatases"/>
    <property type="match status" value="1"/>
</dbReference>
<protein>
    <submittedName>
        <fullName evidence="2">Serine/threonine protein phosphatase</fullName>
    </submittedName>
</protein>
<dbReference type="InterPro" id="IPR004843">
    <property type="entry name" value="Calcineurin-like_PHP"/>
</dbReference>
<dbReference type="GO" id="GO:0016791">
    <property type="term" value="F:phosphatase activity"/>
    <property type="evidence" value="ECO:0007669"/>
    <property type="project" value="TreeGrafter"/>
</dbReference>
<keyword evidence="3" id="KW-1185">Reference proteome</keyword>
<gene>
    <name evidence="2" type="ORF">IV417_08580</name>
</gene>
<evidence type="ECO:0000259" key="1">
    <source>
        <dbReference type="Pfam" id="PF00149"/>
    </source>
</evidence>
<dbReference type="GO" id="GO:0008803">
    <property type="term" value="F:bis(5'-nucleosyl)-tetraphosphatase (symmetrical) activity"/>
    <property type="evidence" value="ECO:0007669"/>
    <property type="project" value="TreeGrafter"/>
</dbReference>
<dbReference type="Gene3D" id="3.60.21.10">
    <property type="match status" value="1"/>
</dbReference>
<proteinExistence type="predicted"/>
<comment type="caution">
    <text evidence="2">The sequence shown here is derived from an EMBL/GenBank/DDBJ whole genome shotgun (WGS) entry which is preliminary data.</text>
</comment>
<dbReference type="EMBL" id="JADQAZ010000002">
    <property type="protein sequence ID" value="MBT0957440.1"/>
    <property type="molecule type" value="Genomic_DNA"/>
</dbReference>
<evidence type="ECO:0000313" key="3">
    <source>
        <dbReference type="Proteomes" id="UP001315686"/>
    </source>
</evidence>
<dbReference type="InterPro" id="IPR050126">
    <property type="entry name" value="Ap4A_hydrolase"/>
</dbReference>
<dbReference type="InterPro" id="IPR029052">
    <property type="entry name" value="Metallo-depent_PP-like"/>
</dbReference>
<dbReference type="Proteomes" id="UP001315686">
    <property type="component" value="Unassembled WGS sequence"/>
</dbReference>
<dbReference type="AlphaFoldDB" id="A0AAP2CPQ2"/>
<dbReference type="PANTHER" id="PTHR42850:SF4">
    <property type="entry name" value="ZINC-DEPENDENT ENDOPOLYPHOSPHATASE"/>
    <property type="match status" value="1"/>
</dbReference>
<dbReference type="GO" id="GO:0005737">
    <property type="term" value="C:cytoplasm"/>
    <property type="evidence" value="ECO:0007669"/>
    <property type="project" value="TreeGrafter"/>
</dbReference>
<evidence type="ECO:0000313" key="2">
    <source>
        <dbReference type="EMBL" id="MBT0957440.1"/>
    </source>
</evidence>
<dbReference type="GO" id="GO:0110154">
    <property type="term" value="P:RNA decapping"/>
    <property type="evidence" value="ECO:0007669"/>
    <property type="project" value="TreeGrafter"/>
</dbReference>
<organism evidence="2 3">
    <name type="scientific">Harenicola maris</name>
    <dbReference type="NCBI Taxonomy" id="2841044"/>
    <lineage>
        <taxon>Bacteria</taxon>
        <taxon>Pseudomonadati</taxon>
        <taxon>Pseudomonadota</taxon>
        <taxon>Alphaproteobacteria</taxon>
        <taxon>Rhodobacterales</taxon>
        <taxon>Paracoccaceae</taxon>
        <taxon>Harenicola</taxon>
    </lineage>
</organism>
<sequence>MRCYAIGDIHGQLAQLENALALIEADGYDGEPIVFLGDYTDRGHESRQVIDLLIKGQAEGRNWITLKGNHDRMFEWFLEDTPRYDPDLKIELYWLHPRLGGDTTLASYGVDAGPLVKLGDAHAAARAAVPQEHVDFLKNLPLTHTIGDLFFVHAGIRPGVPLDSQAEDDLLWIRDGWLDNTDDHGKLVVHGHTLLLFPQHYGNRVNLDGGAGKGHPLVPAVFEGRDCWTLSKDGRKELVPE</sequence>
<name>A0AAP2CPQ2_9RHOB</name>